<dbReference type="PROSITE" id="PS50110">
    <property type="entry name" value="RESPONSE_REGULATORY"/>
    <property type="match status" value="1"/>
</dbReference>
<evidence type="ECO:0000256" key="2">
    <source>
        <dbReference type="ARBA" id="ARBA00023012"/>
    </source>
</evidence>
<dbReference type="InterPro" id="IPR006675">
    <property type="entry name" value="HDIG_dom"/>
</dbReference>
<dbReference type="SUPFAM" id="SSF52172">
    <property type="entry name" value="CheY-like"/>
    <property type="match status" value="1"/>
</dbReference>
<dbReference type="PROSITE" id="PS51832">
    <property type="entry name" value="HD_GYP"/>
    <property type="match status" value="1"/>
</dbReference>
<dbReference type="AlphaFoldDB" id="A0A7X6DQG4"/>
<dbReference type="PANTHER" id="PTHR45228">
    <property type="entry name" value="CYCLIC DI-GMP PHOSPHODIESTERASE TM_0186-RELATED"/>
    <property type="match status" value="1"/>
</dbReference>
<accession>A0A7X6DQG4</accession>
<dbReference type="CDD" id="cd00077">
    <property type="entry name" value="HDc"/>
    <property type="match status" value="1"/>
</dbReference>
<dbReference type="Pfam" id="PF00072">
    <property type="entry name" value="Response_reg"/>
    <property type="match status" value="1"/>
</dbReference>
<dbReference type="Gene3D" id="1.10.3210.10">
    <property type="entry name" value="Hypothetical protein af1432"/>
    <property type="match status" value="1"/>
</dbReference>
<dbReference type="EMBL" id="VTOW01000002">
    <property type="protein sequence ID" value="NKE71480.1"/>
    <property type="molecule type" value="Genomic_DNA"/>
</dbReference>
<evidence type="ECO:0000256" key="5">
    <source>
        <dbReference type="PROSITE-ProRule" id="PRU00169"/>
    </source>
</evidence>
<comment type="caution">
    <text evidence="8">The sequence shown here is derived from an EMBL/GenBank/DDBJ whole genome shotgun (WGS) entry which is preliminary data.</text>
</comment>
<keyword evidence="3" id="KW-0805">Transcription regulation</keyword>
<dbReference type="PANTHER" id="PTHR45228:SF5">
    <property type="entry name" value="CYCLIC DI-GMP PHOSPHODIESTERASE VC_1348-RELATED"/>
    <property type="match status" value="1"/>
</dbReference>
<organism evidence="8 9">
    <name type="scientific">Candidatus Manganitrophus noduliformans</name>
    <dbReference type="NCBI Taxonomy" id="2606439"/>
    <lineage>
        <taxon>Bacteria</taxon>
        <taxon>Pseudomonadati</taxon>
        <taxon>Nitrospirota</taxon>
        <taxon>Nitrospiria</taxon>
        <taxon>Candidatus Troglogloeales</taxon>
        <taxon>Candidatus Manganitrophaceae</taxon>
        <taxon>Candidatus Manganitrophus</taxon>
    </lineage>
</organism>
<evidence type="ECO:0000256" key="4">
    <source>
        <dbReference type="ARBA" id="ARBA00023163"/>
    </source>
</evidence>
<reference evidence="8 9" key="1">
    <citation type="journal article" date="2020" name="Nature">
        <title>Bacterial chemolithoautotrophy via manganese oxidation.</title>
        <authorList>
            <person name="Yu H."/>
            <person name="Leadbetter J.R."/>
        </authorList>
    </citation>
    <scope>NUCLEOTIDE SEQUENCE [LARGE SCALE GENOMIC DNA]</scope>
    <source>
        <strain evidence="8 9">Mn-1</strain>
    </source>
</reference>
<dbReference type="RefSeq" id="WP_168060146.1">
    <property type="nucleotide sequence ID" value="NZ_VTOW01000002.1"/>
</dbReference>
<dbReference type="InterPro" id="IPR001789">
    <property type="entry name" value="Sig_transdc_resp-reg_receiver"/>
</dbReference>
<dbReference type="SMART" id="SM00448">
    <property type="entry name" value="REC"/>
    <property type="match status" value="1"/>
</dbReference>
<dbReference type="Pfam" id="PF13487">
    <property type="entry name" value="HD_5"/>
    <property type="match status" value="1"/>
</dbReference>
<dbReference type="InterPro" id="IPR003607">
    <property type="entry name" value="HD/PDEase_dom"/>
</dbReference>
<dbReference type="SMART" id="SM00471">
    <property type="entry name" value="HDc"/>
    <property type="match status" value="1"/>
</dbReference>
<protein>
    <submittedName>
        <fullName evidence="8">Response regulator</fullName>
    </submittedName>
</protein>
<evidence type="ECO:0000259" key="6">
    <source>
        <dbReference type="PROSITE" id="PS50110"/>
    </source>
</evidence>
<sequence length="358" mass="40731">MEKRGTILIVDDEENIRDILFEVLSNEAYECHRAEGGEEALSVLRERSFDLVLSDILMPGMSGIDLLKEAKAADADLSFIMVTAVHAAETAIEAMRLGADNYLIKPFNLDEVILSVEKALQRRRLIIENREYQLHLEKKVEERTRELHDALKKIQASYRATLEALGSALDTRDIGTHAHSRRVTHYALLLGRTLGMSGQELEVLERGVYLHDIGKIGIPDDILLRPGKLTKQEMEIMMTHAELGKRLLSRIDFLREASEIVYSHQERFDGSGYPRGLKGEEIPLGARVFAIVDALDAMTSDRPYRKALPFEAARAEIIRSAGIQFDPEIVRVFMSIPKEQWLRVRERPLLYEEEREVA</sequence>
<keyword evidence="1 5" id="KW-0597">Phosphoprotein</keyword>
<dbReference type="InterPro" id="IPR011006">
    <property type="entry name" value="CheY-like_superfamily"/>
</dbReference>
<keyword evidence="2" id="KW-0902">Two-component regulatory system</keyword>
<proteinExistence type="predicted"/>
<feature type="domain" description="HD-GYP" evidence="7">
    <location>
        <begin position="154"/>
        <end position="349"/>
    </location>
</feature>
<evidence type="ECO:0000256" key="3">
    <source>
        <dbReference type="ARBA" id="ARBA00023015"/>
    </source>
</evidence>
<name>A0A7X6DQG4_9BACT</name>
<evidence type="ECO:0000313" key="8">
    <source>
        <dbReference type="EMBL" id="NKE71480.1"/>
    </source>
</evidence>
<dbReference type="FunFam" id="3.40.50.2300:FF:000018">
    <property type="entry name" value="DNA-binding transcriptional regulator NtrC"/>
    <property type="match status" value="1"/>
</dbReference>
<evidence type="ECO:0000313" key="9">
    <source>
        <dbReference type="Proteomes" id="UP000534783"/>
    </source>
</evidence>
<dbReference type="GO" id="GO:0000160">
    <property type="term" value="P:phosphorelay signal transduction system"/>
    <property type="evidence" value="ECO:0007669"/>
    <property type="project" value="UniProtKB-KW"/>
</dbReference>
<keyword evidence="4" id="KW-0804">Transcription</keyword>
<gene>
    <name evidence="8" type="ORF">MNODULE_12090</name>
</gene>
<dbReference type="NCBIfam" id="TIGR00277">
    <property type="entry name" value="HDIG"/>
    <property type="match status" value="1"/>
</dbReference>
<evidence type="ECO:0000259" key="7">
    <source>
        <dbReference type="PROSITE" id="PS51832"/>
    </source>
</evidence>
<keyword evidence="9" id="KW-1185">Reference proteome</keyword>
<dbReference type="SUPFAM" id="SSF109604">
    <property type="entry name" value="HD-domain/PDEase-like"/>
    <property type="match status" value="1"/>
</dbReference>
<feature type="domain" description="Response regulatory" evidence="6">
    <location>
        <begin position="6"/>
        <end position="120"/>
    </location>
</feature>
<feature type="modified residue" description="4-aspartylphosphate" evidence="5">
    <location>
        <position position="55"/>
    </location>
</feature>
<dbReference type="Gene3D" id="3.40.50.2300">
    <property type="match status" value="1"/>
</dbReference>
<dbReference type="Proteomes" id="UP000534783">
    <property type="component" value="Unassembled WGS sequence"/>
</dbReference>
<evidence type="ECO:0000256" key="1">
    <source>
        <dbReference type="ARBA" id="ARBA00022553"/>
    </source>
</evidence>
<dbReference type="InterPro" id="IPR037522">
    <property type="entry name" value="HD_GYP_dom"/>
</dbReference>
<dbReference type="InterPro" id="IPR052020">
    <property type="entry name" value="Cyclic_di-GMP/3'3'-cGAMP_PDE"/>
</dbReference>